<organism evidence="2 3">
    <name type="scientific">Paenibacillus hemerocallicola</name>
    <dbReference type="NCBI Taxonomy" id="1172614"/>
    <lineage>
        <taxon>Bacteria</taxon>
        <taxon>Bacillati</taxon>
        <taxon>Bacillota</taxon>
        <taxon>Bacilli</taxon>
        <taxon>Bacillales</taxon>
        <taxon>Paenibacillaceae</taxon>
        <taxon>Paenibacillus</taxon>
    </lineage>
</organism>
<dbReference type="Proteomes" id="UP000307943">
    <property type="component" value="Unassembled WGS sequence"/>
</dbReference>
<evidence type="ECO:0000313" key="2">
    <source>
        <dbReference type="EMBL" id="TNJ64320.1"/>
    </source>
</evidence>
<reference evidence="2 3" key="1">
    <citation type="submission" date="2019-05" db="EMBL/GenBank/DDBJ databases">
        <title>We sequenced the genome of Paenibacillus hemerocallicola KCTC 33185 for further insight into its adaptation and study the phylogeny of Paenibacillus.</title>
        <authorList>
            <person name="Narsing Rao M.P."/>
        </authorList>
    </citation>
    <scope>NUCLEOTIDE SEQUENCE [LARGE SCALE GENOMIC DNA]</scope>
    <source>
        <strain evidence="2 3">KCTC 33185</strain>
    </source>
</reference>
<dbReference type="OrthoDB" id="2476294at2"/>
<feature type="region of interest" description="Disordered" evidence="1">
    <location>
        <begin position="42"/>
        <end position="109"/>
    </location>
</feature>
<dbReference type="EMBL" id="VDCQ01000031">
    <property type="protein sequence ID" value="TNJ64320.1"/>
    <property type="molecule type" value="Genomic_DNA"/>
</dbReference>
<evidence type="ECO:0008006" key="4">
    <source>
        <dbReference type="Google" id="ProtNLM"/>
    </source>
</evidence>
<feature type="compositionally biased region" description="Basic and acidic residues" evidence="1">
    <location>
        <begin position="42"/>
        <end position="75"/>
    </location>
</feature>
<dbReference type="RefSeq" id="WP_139604246.1">
    <property type="nucleotide sequence ID" value="NZ_VDCQ01000031.1"/>
</dbReference>
<evidence type="ECO:0000256" key="1">
    <source>
        <dbReference type="SAM" id="MobiDB-lite"/>
    </source>
</evidence>
<dbReference type="AlphaFoldDB" id="A0A5C4T6N9"/>
<proteinExistence type="predicted"/>
<comment type="caution">
    <text evidence="2">The sequence shown here is derived from an EMBL/GenBank/DDBJ whole genome shotgun (WGS) entry which is preliminary data.</text>
</comment>
<gene>
    <name evidence="2" type="ORF">FE784_21255</name>
</gene>
<accession>A0A5C4T6N9</accession>
<keyword evidence="3" id="KW-1185">Reference proteome</keyword>
<evidence type="ECO:0000313" key="3">
    <source>
        <dbReference type="Proteomes" id="UP000307943"/>
    </source>
</evidence>
<name>A0A5C4T6N9_9BACL</name>
<sequence>MSFRSVEMQIAIPRTSEIGHAQNHLMQKPVYDQEALAAKMMLQKERELKQSTKIDEPDGPVVRDERQAGKGDQGKKERKKGKTQGGAGETSGSAKSGHPYKGQHIDFSL</sequence>
<protein>
    <recommendedName>
        <fullName evidence="4">RNA polymerase subunit sigma</fullName>
    </recommendedName>
</protein>